<feature type="repeat" description="WD" evidence="6">
    <location>
        <begin position="479"/>
        <end position="512"/>
    </location>
</feature>
<proteinExistence type="inferred from homology"/>
<dbReference type="SUPFAM" id="SSF50998">
    <property type="entry name" value="Quinoprotein alcohol dehydrogenase-like"/>
    <property type="match status" value="1"/>
</dbReference>
<protein>
    <recommendedName>
        <fullName evidence="8">Small-subunit processome Utp12 domain-containing protein</fullName>
    </recommendedName>
</protein>
<feature type="repeat" description="WD" evidence="6">
    <location>
        <begin position="528"/>
        <end position="553"/>
    </location>
</feature>
<dbReference type="PROSITE" id="PS00678">
    <property type="entry name" value="WD_REPEATS_1"/>
    <property type="match status" value="1"/>
</dbReference>
<evidence type="ECO:0000256" key="2">
    <source>
        <dbReference type="ARBA" id="ARBA00010226"/>
    </source>
</evidence>
<dbReference type="GO" id="GO:0000462">
    <property type="term" value="P:maturation of SSU-rRNA from tricistronic rRNA transcript (SSU-rRNA, 5.8S rRNA, LSU-rRNA)"/>
    <property type="evidence" value="ECO:0007669"/>
    <property type="project" value="TreeGrafter"/>
</dbReference>
<dbReference type="InterPro" id="IPR001680">
    <property type="entry name" value="WD40_rpt"/>
</dbReference>
<accession>A0A7M6DPS7</accession>
<dbReference type="GO" id="GO:0032040">
    <property type="term" value="C:small-subunit processome"/>
    <property type="evidence" value="ECO:0007669"/>
    <property type="project" value="TreeGrafter"/>
</dbReference>
<keyword evidence="5" id="KW-0539">Nucleus</keyword>
<dbReference type="PRINTS" id="PR00320">
    <property type="entry name" value="GPROTEINBRPT"/>
</dbReference>
<feature type="domain" description="Small-subunit processome Utp12" evidence="8">
    <location>
        <begin position="759"/>
        <end position="861"/>
    </location>
</feature>
<feature type="repeat" description="WD" evidence="6">
    <location>
        <begin position="393"/>
        <end position="434"/>
    </location>
</feature>
<sequence>MKVDYKFSNLCGTVYRKGNVVFSASGDRLYSPVGNRVTCFDLKNNKSSTLPFENNCNISKICLCSQKNLLFSIDEVGKCLIYNLLTQTVVDTISFKKKVKCIKFSPSGEFYATTHARGFKVWRAPGITKTFHSTILLKVLSGAYDETTCLNWSSDSRFIVIGGKDMTVRVYPVFSMEKFKVFSLTGHRSTIINCFFEKDSLNVYSISRDSALSVWTASHNPEELESKYEVRKRKLENDDEESGEEKSDEEDGEEQVSWTLEKKHLFGQEKSSISSAEYHADKKILVVGHTSGIFQLYEMPDFIQIHSLSISQYKINTVAINASSEWLAFGSAALGQLLVWEWQSETYVLKQQGHFYDMNVMAYSPDGQYIATGGDDGKVKVWNTISGFCFVTFTQHSGGITGVEFSQNGQVILSSSLDGSVRAFDLNRYRNFRTFTGPRPCQFYCLALDNSGEIICAGSLDTFEICMWSLQTGRLLEVLSGHEGPVSCLSFSPAKAILVSGSWDKTVRLWDVYASTSPKDTISIGSDVTAVTHRPDGHEIAVASLDGEIRFWDPDTCRLNGSIEGRRDLLVGRRKNDLVSSKQLMSRRCFTSLCYSADGHHLLAGGKSRHVCIYHIRQEIMLRRFNISNNMSLDGMQVFKHSKRGVTEAGPIDLMDLDNRSDDEDGDKSLIALPGVKKGDMSCRRVQPEVQTKALRFSPAGRSWAAATTEGLLIFSLDGSVAFQPEGLDLDITPEKILELSNNKEHSNALNYAFRLNEQKYMIRVIENIKIDDVSTLVQGVPRMFLSKLLEFVGKQLEDSPHVQFYLAWCKHILSCHGGYIKSHSRSYLPTLRLIQKNLVRHSSSLTSLCDSNTYTLKYLTSIPLQSSTDAEVELMETE</sequence>
<reference evidence="9" key="1">
    <citation type="submission" date="2021-01" db="UniProtKB">
        <authorList>
            <consortium name="EnsemblMetazoa"/>
        </authorList>
    </citation>
    <scope>IDENTIFICATION</scope>
</reference>
<keyword evidence="4" id="KW-0677">Repeat</keyword>
<comment type="similarity">
    <text evidence="2">Belongs to the WD repeat PWP2 family.</text>
</comment>
<feature type="repeat" description="WD" evidence="6">
    <location>
        <begin position="184"/>
        <end position="215"/>
    </location>
</feature>
<dbReference type="PANTHER" id="PTHR19858:SF0">
    <property type="entry name" value="PERIODIC TRYPTOPHAN PROTEIN 2 HOMOLOG"/>
    <property type="match status" value="1"/>
</dbReference>
<dbReference type="Gene3D" id="2.130.10.10">
    <property type="entry name" value="YVTN repeat-like/Quinoprotein amine dehydrogenase"/>
    <property type="match status" value="4"/>
</dbReference>
<feature type="repeat" description="WD" evidence="6">
    <location>
        <begin position="140"/>
        <end position="181"/>
    </location>
</feature>
<organism evidence="9 10">
    <name type="scientific">Clytia hemisphaerica</name>
    <dbReference type="NCBI Taxonomy" id="252671"/>
    <lineage>
        <taxon>Eukaryota</taxon>
        <taxon>Metazoa</taxon>
        <taxon>Cnidaria</taxon>
        <taxon>Hydrozoa</taxon>
        <taxon>Hydroidolina</taxon>
        <taxon>Leptothecata</taxon>
        <taxon>Obeliida</taxon>
        <taxon>Clytiidae</taxon>
        <taxon>Clytia</taxon>
    </lineage>
</organism>
<dbReference type="CDD" id="cd00200">
    <property type="entry name" value="WD40"/>
    <property type="match status" value="1"/>
</dbReference>
<dbReference type="PANTHER" id="PTHR19858">
    <property type="entry name" value="WD40 REPEAT PROTEIN"/>
    <property type="match status" value="1"/>
</dbReference>
<dbReference type="GO" id="GO:0000028">
    <property type="term" value="P:ribosomal small subunit assembly"/>
    <property type="evidence" value="ECO:0007669"/>
    <property type="project" value="TreeGrafter"/>
</dbReference>
<dbReference type="RefSeq" id="XP_066936827.1">
    <property type="nucleotide sequence ID" value="XM_067080726.1"/>
</dbReference>
<evidence type="ECO:0000256" key="3">
    <source>
        <dbReference type="ARBA" id="ARBA00022574"/>
    </source>
</evidence>
<evidence type="ECO:0000313" key="9">
    <source>
        <dbReference type="EnsemblMetazoa" id="CLYHEMP020740.1"/>
    </source>
</evidence>
<name>A0A7M6DPS7_9CNID</name>
<keyword evidence="10" id="KW-1185">Reference proteome</keyword>
<evidence type="ECO:0000259" key="8">
    <source>
        <dbReference type="Pfam" id="PF04003"/>
    </source>
</evidence>
<feature type="region of interest" description="Disordered" evidence="7">
    <location>
        <begin position="230"/>
        <end position="255"/>
    </location>
</feature>
<dbReference type="Proteomes" id="UP000594262">
    <property type="component" value="Unplaced"/>
</dbReference>
<feature type="compositionally biased region" description="Acidic residues" evidence="7">
    <location>
        <begin position="237"/>
        <end position="254"/>
    </location>
</feature>
<evidence type="ECO:0000256" key="4">
    <source>
        <dbReference type="ARBA" id="ARBA00022737"/>
    </source>
</evidence>
<dbReference type="InterPro" id="IPR015943">
    <property type="entry name" value="WD40/YVTN_repeat-like_dom_sf"/>
</dbReference>
<dbReference type="InterPro" id="IPR027145">
    <property type="entry name" value="PWP2"/>
</dbReference>
<dbReference type="PROSITE" id="PS50082">
    <property type="entry name" value="WD_REPEATS_2"/>
    <property type="match status" value="6"/>
</dbReference>
<dbReference type="GeneID" id="136824752"/>
<dbReference type="InterPro" id="IPR019775">
    <property type="entry name" value="WD40_repeat_CS"/>
</dbReference>
<dbReference type="EnsemblMetazoa" id="CLYHEMT020740.1">
    <property type="protein sequence ID" value="CLYHEMP020740.1"/>
    <property type="gene ID" value="CLYHEMG020740"/>
</dbReference>
<evidence type="ECO:0000256" key="5">
    <source>
        <dbReference type="ARBA" id="ARBA00023242"/>
    </source>
</evidence>
<evidence type="ECO:0000256" key="7">
    <source>
        <dbReference type="SAM" id="MobiDB-lite"/>
    </source>
</evidence>
<evidence type="ECO:0000313" key="10">
    <source>
        <dbReference type="Proteomes" id="UP000594262"/>
    </source>
</evidence>
<dbReference type="InterPro" id="IPR007148">
    <property type="entry name" value="SSU_processome_Utp12"/>
</dbReference>
<keyword evidence="3 6" id="KW-0853">WD repeat</keyword>
<dbReference type="InterPro" id="IPR020472">
    <property type="entry name" value="WD40_PAC1"/>
</dbReference>
<evidence type="ECO:0000256" key="6">
    <source>
        <dbReference type="PROSITE-ProRule" id="PRU00221"/>
    </source>
</evidence>
<dbReference type="Pfam" id="PF00400">
    <property type="entry name" value="WD40"/>
    <property type="match status" value="5"/>
</dbReference>
<dbReference type="Pfam" id="PF04003">
    <property type="entry name" value="Utp12"/>
    <property type="match status" value="1"/>
</dbReference>
<dbReference type="InterPro" id="IPR011047">
    <property type="entry name" value="Quinoprotein_ADH-like_sf"/>
</dbReference>
<dbReference type="PROSITE" id="PS50294">
    <property type="entry name" value="WD_REPEATS_REGION"/>
    <property type="match status" value="3"/>
</dbReference>
<evidence type="ECO:0000256" key="1">
    <source>
        <dbReference type="ARBA" id="ARBA00004604"/>
    </source>
</evidence>
<dbReference type="FunFam" id="2.130.10.10:FF:000216">
    <property type="entry name" value="Periodic tryptophan protein 2 homolog"/>
    <property type="match status" value="1"/>
</dbReference>
<dbReference type="SMART" id="SM00320">
    <property type="entry name" value="WD40"/>
    <property type="match status" value="12"/>
</dbReference>
<feature type="repeat" description="WD" evidence="6">
    <location>
        <begin position="351"/>
        <end position="383"/>
    </location>
</feature>
<dbReference type="InterPro" id="IPR036322">
    <property type="entry name" value="WD40_repeat_dom_sf"/>
</dbReference>
<comment type="subcellular location">
    <subcellularLocation>
        <location evidence="1">Nucleus</location>
        <location evidence="1">Nucleolus</location>
    </subcellularLocation>
</comment>
<dbReference type="OrthoDB" id="3142434at2759"/>
<dbReference type="AlphaFoldDB" id="A0A7M6DPS7"/>
<dbReference type="GO" id="GO:0034388">
    <property type="term" value="C:Pwp2p-containing subcomplex of 90S preribosome"/>
    <property type="evidence" value="ECO:0007669"/>
    <property type="project" value="TreeGrafter"/>
</dbReference>
<dbReference type="SUPFAM" id="SSF50978">
    <property type="entry name" value="WD40 repeat-like"/>
    <property type="match status" value="1"/>
</dbReference>